<evidence type="ECO:0000313" key="2">
    <source>
        <dbReference type="Proteomes" id="UP001404845"/>
    </source>
</evidence>
<dbReference type="RefSeq" id="WP_200672117.1">
    <property type="nucleotide sequence ID" value="NZ_JACWCW010000108.1"/>
</dbReference>
<reference evidence="1 2" key="1">
    <citation type="journal article" date="2023" name="PLoS ONE">
        <title>Complete genome assembly of Hawai'i environmental nontuberculous mycobacteria reveals unexpected co-isolation with methylobacteria.</title>
        <authorList>
            <person name="Hendrix J."/>
            <person name="Epperson L.E."/>
            <person name="Tong E.I."/>
            <person name="Chan Y.L."/>
            <person name="Hasan N.A."/>
            <person name="Dawrs S.N."/>
            <person name="Norton G.J."/>
            <person name="Virdi R."/>
            <person name="Crooks J.L."/>
            <person name="Chan E.D."/>
            <person name="Honda J.R."/>
            <person name="Strong M."/>
        </authorList>
    </citation>
    <scope>NUCLEOTIDE SEQUENCE [LARGE SCALE GENOMIC DNA]</scope>
    <source>
        <strain evidence="1 2">NJH_HI01</strain>
    </source>
</reference>
<organism evidence="1 2">
    <name type="scientific">Methylorubrum rhodesianum</name>
    <dbReference type="NCBI Taxonomy" id="29427"/>
    <lineage>
        <taxon>Bacteria</taxon>
        <taxon>Pseudomonadati</taxon>
        <taxon>Pseudomonadota</taxon>
        <taxon>Alphaproteobacteria</taxon>
        <taxon>Hyphomicrobiales</taxon>
        <taxon>Methylobacteriaceae</taxon>
        <taxon>Methylorubrum</taxon>
    </lineage>
</organism>
<accession>A0ABU9Z4Z0</accession>
<dbReference type="Proteomes" id="UP001404845">
    <property type="component" value="Unassembled WGS sequence"/>
</dbReference>
<sequence length="49" mass="5769">MHARPVFLGCVYSYHECEHLGHGRGFYNHFTRHDHRLCHHGPSYACFGQ</sequence>
<proteinExistence type="predicted"/>
<evidence type="ECO:0000313" key="1">
    <source>
        <dbReference type="EMBL" id="MEN3226334.1"/>
    </source>
</evidence>
<dbReference type="EMBL" id="JAQYXL010000001">
    <property type="protein sequence ID" value="MEN3226334.1"/>
    <property type="molecule type" value="Genomic_DNA"/>
</dbReference>
<keyword evidence="2" id="KW-1185">Reference proteome</keyword>
<comment type="caution">
    <text evidence="1">The sequence shown here is derived from an EMBL/GenBank/DDBJ whole genome shotgun (WGS) entry which is preliminary data.</text>
</comment>
<gene>
    <name evidence="1" type="ORF">PUR21_01370</name>
</gene>
<name>A0ABU9Z4Z0_9HYPH</name>
<protein>
    <submittedName>
        <fullName evidence="1">Uncharacterized protein</fullName>
    </submittedName>
</protein>